<organism evidence="3 4">
    <name type="scientific">Luteimonas yindakuii</name>
    <dbReference type="NCBI Taxonomy" id="2565782"/>
    <lineage>
        <taxon>Bacteria</taxon>
        <taxon>Pseudomonadati</taxon>
        <taxon>Pseudomonadota</taxon>
        <taxon>Gammaproteobacteria</taxon>
        <taxon>Lysobacterales</taxon>
        <taxon>Lysobacteraceae</taxon>
        <taxon>Luteimonas</taxon>
    </lineage>
</organism>
<feature type="compositionally biased region" description="Low complexity" evidence="1">
    <location>
        <begin position="143"/>
        <end position="156"/>
    </location>
</feature>
<reference evidence="3 4" key="1">
    <citation type="submission" date="2019-01" db="EMBL/GenBank/DDBJ databases">
        <authorList>
            <person name="Zhang S."/>
        </authorList>
    </citation>
    <scope>NUCLEOTIDE SEQUENCE [LARGE SCALE GENOMIC DNA]</scope>
    <source>
        <strain evidence="3 4">1626</strain>
    </source>
</reference>
<protein>
    <submittedName>
        <fullName evidence="3">LysM peptidoglycan-binding domain-containing protein</fullName>
    </submittedName>
</protein>
<proteinExistence type="predicted"/>
<dbReference type="InterPro" id="IPR036779">
    <property type="entry name" value="LysM_dom_sf"/>
</dbReference>
<sequence length="572" mass="59936">MVHMIHDGGRAYIPPPPPPPPAERTQAVQHRATGSDTLQSLAEQYAVSPAAIRAANPQIGQGGNIARGDVLEIPPPPQSVSGDIDAGSATHSTTDVKVTLKNDDGSITWKPDSVSVKLTDKQKTELDNSRPEGSNRRDTGGFSVSVSEEASVTVTESHSDTHTSFTVATQAQVGVSGEMSAGGGKGGLDVSGGITTGVEAKYKVSLPGEATVEQAAQVNPFDPTTIPVGGSVTLNGSDYVNTSFDASFRYIGTQTKVNSSEGTSYVMERVDENTVRVTAGPTETINAFNGVGVSVGDVKVMAGREDQLHGATLQTAEFDITTPEGQAALQHFNATGQVAHETAGVSDVATIERVDFSSQTQLRAELGKHVDVTLGGQANTGSSVKITYPDNSYSLTTDLTYGGNVPLTIEQRFDAQGNELPGERSYTFEVNTDRPAYGWFDRFMGANEAAEEQAMATLFNVALTGSAEGNGPVEAGDTVTLTFSESQMQGLMDQTRSTVDGVGYGGAHPDLAVMLGSDGYSPTPTDFAVSLARNLNNEPYGFIEKLFRIASGSDGDNANDVHGRIDVEVGTS</sequence>
<dbReference type="RefSeq" id="WP_134674874.1">
    <property type="nucleotide sequence ID" value="NZ_SPUH01000002.1"/>
</dbReference>
<evidence type="ECO:0000313" key="4">
    <source>
        <dbReference type="Proteomes" id="UP000298681"/>
    </source>
</evidence>
<dbReference type="InterPro" id="IPR018392">
    <property type="entry name" value="LysM"/>
</dbReference>
<evidence type="ECO:0000256" key="1">
    <source>
        <dbReference type="SAM" id="MobiDB-lite"/>
    </source>
</evidence>
<feature type="region of interest" description="Disordered" evidence="1">
    <location>
        <begin position="118"/>
        <end position="165"/>
    </location>
</feature>
<dbReference type="PROSITE" id="PS51782">
    <property type="entry name" value="LYSM"/>
    <property type="match status" value="1"/>
</dbReference>
<evidence type="ECO:0000259" key="2">
    <source>
        <dbReference type="PROSITE" id="PS51782"/>
    </source>
</evidence>
<name>A0A4Z1QZT9_9GAMM</name>
<dbReference type="Proteomes" id="UP000298681">
    <property type="component" value="Unassembled WGS sequence"/>
</dbReference>
<dbReference type="CDD" id="cd00118">
    <property type="entry name" value="LysM"/>
    <property type="match status" value="1"/>
</dbReference>
<comment type="caution">
    <text evidence="3">The sequence shown here is derived from an EMBL/GenBank/DDBJ whole genome shotgun (WGS) entry which is preliminary data.</text>
</comment>
<feature type="compositionally biased region" description="Basic and acidic residues" evidence="1">
    <location>
        <begin position="118"/>
        <end position="139"/>
    </location>
</feature>
<dbReference type="Gene3D" id="3.10.350.10">
    <property type="entry name" value="LysM domain"/>
    <property type="match status" value="1"/>
</dbReference>
<gene>
    <name evidence="3" type="ORF">E4582_11045</name>
</gene>
<keyword evidence="4" id="KW-1185">Reference proteome</keyword>
<feature type="domain" description="LysM" evidence="2">
    <location>
        <begin position="28"/>
        <end position="73"/>
    </location>
</feature>
<accession>A0A4Z1QZT9</accession>
<feature type="compositionally biased region" description="Pro residues" evidence="1">
    <location>
        <begin position="13"/>
        <end position="22"/>
    </location>
</feature>
<feature type="region of interest" description="Disordered" evidence="1">
    <location>
        <begin position="1"/>
        <end position="33"/>
    </location>
</feature>
<dbReference type="EMBL" id="SPUH01000002">
    <property type="protein sequence ID" value="TKS52772.1"/>
    <property type="molecule type" value="Genomic_DNA"/>
</dbReference>
<evidence type="ECO:0000313" key="3">
    <source>
        <dbReference type="EMBL" id="TKS52772.1"/>
    </source>
</evidence>
<dbReference type="AlphaFoldDB" id="A0A4Z1QZT9"/>